<feature type="domain" description="DUF8120" evidence="1">
    <location>
        <begin position="2"/>
        <end position="59"/>
    </location>
</feature>
<proteinExistence type="predicted"/>
<dbReference type="AlphaFoldDB" id="A0AAW4PML5"/>
<reference evidence="2 3" key="1">
    <citation type="submission" date="2021-06" db="EMBL/GenBank/DDBJ databases">
        <title>Halomicroarcula sp. a new haloarchaeum isolated from saline soil.</title>
        <authorList>
            <person name="Duran-Viseras A."/>
            <person name="Sanchez-Porro C."/>
            <person name="Ventosa A."/>
        </authorList>
    </citation>
    <scope>NUCLEOTIDE SEQUENCE [LARGE SCALE GENOMIC DNA]</scope>
    <source>
        <strain evidence="2 3">F13</strain>
    </source>
</reference>
<organism evidence="2 3">
    <name type="scientific">Haloarcula rubra</name>
    <dbReference type="NCBI Taxonomy" id="2487747"/>
    <lineage>
        <taxon>Archaea</taxon>
        <taxon>Methanobacteriati</taxon>
        <taxon>Methanobacteriota</taxon>
        <taxon>Stenosarchaea group</taxon>
        <taxon>Halobacteria</taxon>
        <taxon>Halobacteriales</taxon>
        <taxon>Haloarculaceae</taxon>
        <taxon>Haloarcula</taxon>
    </lineage>
</organism>
<name>A0AAW4PML5_9EURY</name>
<evidence type="ECO:0000313" key="2">
    <source>
        <dbReference type="EMBL" id="MBX0321449.1"/>
    </source>
</evidence>
<dbReference type="InterPro" id="IPR058433">
    <property type="entry name" value="DUF8120"/>
</dbReference>
<dbReference type="Proteomes" id="UP001430377">
    <property type="component" value="Unassembled WGS sequence"/>
</dbReference>
<dbReference type="Pfam" id="PF26439">
    <property type="entry name" value="DUF8120"/>
    <property type="match status" value="1"/>
</dbReference>
<sequence length="60" mass="5959">MTDLATLSARQYRLLDATSKLLGVALVAGGLEAGGSTPTGLVLALAGVACATATVFLTHE</sequence>
<protein>
    <recommendedName>
        <fullName evidence="1">DUF8120 domain-containing protein</fullName>
    </recommendedName>
</protein>
<comment type="caution">
    <text evidence="2">The sequence shown here is derived from an EMBL/GenBank/DDBJ whole genome shotgun (WGS) entry which is preliminary data.</text>
</comment>
<gene>
    <name evidence="2" type="ORF">EGH21_00260</name>
</gene>
<evidence type="ECO:0000259" key="1">
    <source>
        <dbReference type="Pfam" id="PF26439"/>
    </source>
</evidence>
<keyword evidence="3" id="KW-1185">Reference proteome</keyword>
<dbReference type="RefSeq" id="WP_220616473.1">
    <property type="nucleotide sequence ID" value="NZ_RKLR01000001.1"/>
</dbReference>
<dbReference type="EMBL" id="RKLR01000001">
    <property type="protein sequence ID" value="MBX0321449.1"/>
    <property type="molecule type" value="Genomic_DNA"/>
</dbReference>
<accession>A0AAW4PML5</accession>
<evidence type="ECO:0000313" key="3">
    <source>
        <dbReference type="Proteomes" id="UP001430377"/>
    </source>
</evidence>